<name>A0A344L0H2_9PSEU</name>
<protein>
    <recommendedName>
        <fullName evidence="4">OmpA-like domain-containing protein</fullName>
    </recommendedName>
</protein>
<dbReference type="Gene3D" id="1.25.40.10">
    <property type="entry name" value="Tetratricopeptide repeat domain"/>
    <property type="match status" value="1"/>
</dbReference>
<accession>A0A344L0H2</accession>
<organism evidence="5 6">
    <name type="scientific">Amycolatopsis albispora</name>
    <dbReference type="NCBI Taxonomy" id="1804986"/>
    <lineage>
        <taxon>Bacteria</taxon>
        <taxon>Bacillati</taxon>
        <taxon>Actinomycetota</taxon>
        <taxon>Actinomycetes</taxon>
        <taxon>Pseudonocardiales</taxon>
        <taxon>Pseudonocardiaceae</taxon>
        <taxon>Amycolatopsis</taxon>
    </lineage>
</organism>
<evidence type="ECO:0000256" key="3">
    <source>
        <dbReference type="SAM" id="Phobius"/>
    </source>
</evidence>
<dbReference type="Gene3D" id="3.30.1330.60">
    <property type="entry name" value="OmpA-like domain"/>
    <property type="match status" value="1"/>
</dbReference>
<dbReference type="PANTHER" id="PTHR30329:SF21">
    <property type="entry name" value="LIPOPROTEIN YIAD-RELATED"/>
    <property type="match status" value="1"/>
</dbReference>
<dbReference type="OrthoDB" id="5146906at2"/>
<dbReference type="InterPro" id="IPR006665">
    <property type="entry name" value="OmpA-like"/>
</dbReference>
<proteinExistence type="predicted"/>
<sequence length="301" mass="30886">MSGELVTVPSVAHAALLARNGEYAEAERVLRELGGRDSTDPAVLDLLARIHAQRGELLEADQCWALALRLDADHLPAREGRKRIAALATRRPRPGRVVLVVALAAVAVGGAGVAGGLVVDRSGALGAELDEIQDGQRAQAERIDDLGGRLDQTTSGPRQAVDGVAAALAGHPALTTRTDAGALTVTFSTGVFRAGTRLSDSGSSALAELARRLGPAAANVTITVVGHTEDAQVSGGSGYTTNAELGLARAMTAAERMSEASGLPLATFAVSSSGAASPPFPNTTAEDRARNRTVTVVVRPR</sequence>
<dbReference type="SUPFAM" id="SSF48452">
    <property type="entry name" value="TPR-like"/>
    <property type="match status" value="1"/>
</dbReference>
<dbReference type="Proteomes" id="UP000250434">
    <property type="component" value="Chromosome"/>
</dbReference>
<feature type="region of interest" description="Disordered" evidence="2">
    <location>
        <begin position="272"/>
        <end position="301"/>
    </location>
</feature>
<evidence type="ECO:0000313" key="6">
    <source>
        <dbReference type="Proteomes" id="UP000250434"/>
    </source>
</evidence>
<dbReference type="InterPro" id="IPR036737">
    <property type="entry name" value="OmpA-like_sf"/>
</dbReference>
<dbReference type="SUPFAM" id="SSF103088">
    <property type="entry name" value="OmpA-like"/>
    <property type="match status" value="1"/>
</dbReference>
<keyword evidence="3" id="KW-0812">Transmembrane</keyword>
<dbReference type="PROSITE" id="PS51123">
    <property type="entry name" value="OMPA_2"/>
    <property type="match status" value="1"/>
</dbReference>
<dbReference type="KEGG" id="aab:A4R43_02600"/>
<keyword evidence="6" id="KW-1185">Reference proteome</keyword>
<gene>
    <name evidence="5" type="ORF">A4R43_02600</name>
</gene>
<dbReference type="GO" id="GO:0016020">
    <property type="term" value="C:membrane"/>
    <property type="evidence" value="ECO:0007669"/>
    <property type="project" value="UniProtKB-UniRule"/>
</dbReference>
<dbReference type="InterPro" id="IPR011990">
    <property type="entry name" value="TPR-like_helical_dom_sf"/>
</dbReference>
<dbReference type="InterPro" id="IPR050330">
    <property type="entry name" value="Bact_OuterMem_StrucFunc"/>
</dbReference>
<dbReference type="EMBL" id="CP015163">
    <property type="protein sequence ID" value="AXB41546.1"/>
    <property type="molecule type" value="Genomic_DNA"/>
</dbReference>
<evidence type="ECO:0000256" key="1">
    <source>
        <dbReference type="PROSITE-ProRule" id="PRU00473"/>
    </source>
</evidence>
<dbReference type="PANTHER" id="PTHR30329">
    <property type="entry name" value="STATOR ELEMENT OF FLAGELLAR MOTOR COMPLEX"/>
    <property type="match status" value="1"/>
</dbReference>
<feature type="domain" description="OmpA-like" evidence="4">
    <location>
        <begin position="174"/>
        <end position="301"/>
    </location>
</feature>
<dbReference type="Pfam" id="PF00691">
    <property type="entry name" value="OmpA"/>
    <property type="match status" value="1"/>
</dbReference>
<evidence type="ECO:0000259" key="4">
    <source>
        <dbReference type="PROSITE" id="PS51123"/>
    </source>
</evidence>
<dbReference type="AlphaFoldDB" id="A0A344L0H2"/>
<feature type="compositionally biased region" description="Low complexity" evidence="2">
    <location>
        <begin position="292"/>
        <end position="301"/>
    </location>
</feature>
<reference evidence="5 6" key="1">
    <citation type="submission" date="2016-04" db="EMBL/GenBank/DDBJ databases">
        <title>Complete genome sequence and analysis of deep-sea sediment isolate, Amycolatopsis sp. WP1.</title>
        <authorList>
            <person name="Wang H."/>
            <person name="Chen S."/>
            <person name="Wu Q."/>
        </authorList>
    </citation>
    <scope>NUCLEOTIDE SEQUENCE [LARGE SCALE GENOMIC DNA]</scope>
    <source>
        <strain evidence="5 6">WP1</strain>
    </source>
</reference>
<feature type="transmembrane region" description="Helical" evidence="3">
    <location>
        <begin position="97"/>
        <end position="119"/>
    </location>
</feature>
<keyword evidence="3" id="KW-1133">Transmembrane helix</keyword>
<evidence type="ECO:0000256" key="2">
    <source>
        <dbReference type="SAM" id="MobiDB-lite"/>
    </source>
</evidence>
<evidence type="ECO:0000313" key="5">
    <source>
        <dbReference type="EMBL" id="AXB41546.1"/>
    </source>
</evidence>
<keyword evidence="1 3" id="KW-0472">Membrane</keyword>
<dbReference type="RefSeq" id="WP_113690807.1">
    <property type="nucleotide sequence ID" value="NZ_CP015163.1"/>
</dbReference>